<reference evidence="1" key="1">
    <citation type="submission" date="2018-11" db="EMBL/GenBank/DDBJ databases">
        <authorList>
            <consortium name="Genoscope - CEA"/>
            <person name="William W."/>
        </authorList>
    </citation>
    <scope>NUCLEOTIDE SEQUENCE</scope>
</reference>
<evidence type="ECO:0000313" key="1">
    <source>
        <dbReference type="EMBL" id="VDD27688.1"/>
    </source>
</evidence>
<gene>
    <name evidence="1" type="ORF">BOLC9T53011H</name>
</gene>
<organism evidence="1">
    <name type="scientific">Brassica oleracea</name>
    <name type="common">Wild cabbage</name>
    <dbReference type="NCBI Taxonomy" id="3712"/>
    <lineage>
        <taxon>Eukaryota</taxon>
        <taxon>Viridiplantae</taxon>
        <taxon>Streptophyta</taxon>
        <taxon>Embryophyta</taxon>
        <taxon>Tracheophyta</taxon>
        <taxon>Spermatophyta</taxon>
        <taxon>Magnoliopsida</taxon>
        <taxon>eudicotyledons</taxon>
        <taxon>Gunneridae</taxon>
        <taxon>Pentapetalae</taxon>
        <taxon>rosids</taxon>
        <taxon>malvids</taxon>
        <taxon>Brassicales</taxon>
        <taxon>Brassicaceae</taxon>
        <taxon>Brassiceae</taxon>
        <taxon>Brassica</taxon>
    </lineage>
</organism>
<accession>A0A3P6DMN2</accession>
<dbReference type="AlphaFoldDB" id="A0A3P6DMN2"/>
<protein>
    <submittedName>
        <fullName evidence="1">Uncharacterized protein</fullName>
    </submittedName>
</protein>
<proteinExistence type="predicted"/>
<sequence>MMLKYNGGKEELRSETKLKSAFQLLRSIRCHNNVSYPYKVLFGSARTLPCWMVLILPALKWKRPRFVPRVFF</sequence>
<name>A0A3P6DMN2_BRAOL</name>
<dbReference type="EMBL" id="LR031875">
    <property type="protein sequence ID" value="VDD27688.1"/>
    <property type="molecule type" value="Genomic_DNA"/>
</dbReference>